<dbReference type="Gene3D" id="3.40.1640.10">
    <property type="entry name" value="PSTPO5379-like"/>
    <property type="match status" value="1"/>
</dbReference>
<dbReference type="Proteomes" id="UP000044136">
    <property type="component" value="Unassembled WGS sequence"/>
</dbReference>
<evidence type="ECO:0000256" key="4">
    <source>
        <dbReference type="SAM" id="MobiDB-lite"/>
    </source>
</evidence>
<dbReference type="OrthoDB" id="149585at2"/>
<dbReference type="HOGENOM" id="CLU_059759_0_0_9"/>
<dbReference type="NCBIfam" id="NF003969">
    <property type="entry name" value="PRK05463.1"/>
    <property type="match status" value="1"/>
</dbReference>
<dbReference type="EMBL" id="CCSE01000001">
    <property type="protein sequence ID" value="CEA03701.1"/>
    <property type="molecule type" value="Genomic_DNA"/>
</dbReference>
<dbReference type="SUPFAM" id="SSF160920">
    <property type="entry name" value="PSTPO5379-like"/>
    <property type="match status" value="1"/>
</dbReference>
<keyword evidence="6" id="KW-1185">Reference proteome</keyword>
<dbReference type="InterPro" id="IPR016938">
    <property type="entry name" value="UPF0317"/>
</dbReference>
<protein>
    <recommendedName>
        <fullName evidence="3">Putative hydro-lyase BN1048_02180</fullName>
        <ecNumber evidence="3">4.2.1.-</ecNumber>
    </recommendedName>
</protein>
<dbReference type="AlphaFoldDB" id="A0A078MGC1"/>
<dbReference type="Gene3D" id="3.30.2040.10">
    <property type="entry name" value="PSTPO5379-like domain"/>
    <property type="match status" value="1"/>
</dbReference>
<dbReference type="InterPro" id="IPR009906">
    <property type="entry name" value="D-Glu_cyclase"/>
</dbReference>
<gene>
    <name evidence="5" type="ORF">BN1048_02180</name>
</gene>
<dbReference type="GO" id="GO:0016829">
    <property type="term" value="F:lyase activity"/>
    <property type="evidence" value="ECO:0007669"/>
    <property type="project" value="UniProtKB-KW"/>
</dbReference>
<proteinExistence type="inferred from homology"/>
<dbReference type="FunFam" id="3.30.2040.10:FF:000001">
    <property type="entry name" value="D-glutamate cyclase, mitochondrial"/>
    <property type="match status" value="1"/>
</dbReference>
<keyword evidence="2 3" id="KW-0456">Lyase</keyword>
<dbReference type="EC" id="4.2.1.-" evidence="3"/>
<evidence type="ECO:0000313" key="5">
    <source>
        <dbReference type="EMBL" id="CEA03701.1"/>
    </source>
</evidence>
<dbReference type="PANTHER" id="PTHR32022:SF10">
    <property type="entry name" value="D-GLUTAMATE CYCLASE, MITOCHONDRIAL"/>
    <property type="match status" value="1"/>
</dbReference>
<evidence type="ECO:0000313" key="6">
    <source>
        <dbReference type="Proteomes" id="UP000044136"/>
    </source>
</evidence>
<evidence type="ECO:0000256" key="2">
    <source>
        <dbReference type="ARBA" id="ARBA00023239"/>
    </source>
</evidence>
<feature type="region of interest" description="Disordered" evidence="4">
    <location>
        <begin position="1"/>
        <end position="21"/>
    </location>
</feature>
<dbReference type="eggNOG" id="COG4336">
    <property type="taxonomic scope" value="Bacteria"/>
</dbReference>
<dbReference type="PANTHER" id="PTHR32022">
    <property type="entry name" value="D-GLUTAMATE CYCLASE, MITOCHONDRIAL"/>
    <property type="match status" value="1"/>
</dbReference>
<sequence length="255" mass="28181">MNTESIRMAIRNGEHSGPTSGISGDKVQANLAILPKEYAFDFLLFAMRNNKPVPIIEVLEAGGFVSRYAKNSDIRTDVPLYNIYKDGELLETVSDITNYWRDDFVTFLIGCSFTFEQAILDAGINIKHIDEGRNVAMYKTNIKTEPAGIFSGDTVVSMRPFKKELVDKVTEITNEFPNMHGGPVHAGDPAAIGIEDIDAPDYGDAIEIAPDEVPVFWACGVTPQNVVLNAKPEILISHAPGHMFITDINNEEYKN</sequence>
<dbReference type="HAMAP" id="MF_01830">
    <property type="entry name" value="Hydro_lyase"/>
    <property type="match status" value="1"/>
</dbReference>
<dbReference type="STRING" id="1461582.BN1048_02180"/>
<accession>A0A078MGC1</accession>
<comment type="similarity">
    <text evidence="1 3">Belongs to the D-glutamate cyclase family.</text>
</comment>
<evidence type="ECO:0000256" key="1">
    <source>
        <dbReference type="ARBA" id="ARBA00007896"/>
    </source>
</evidence>
<evidence type="ECO:0000256" key="3">
    <source>
        <dbReference type="HAMAP-Rule" id="MF_01830"/>
    </source>
</evidence>
<dbReference type="RefSeq" id="WP_035811163.1">
    <property type="nucleotide sequence ID" value="NZ_CCSE01000001.1"/>
</dbReference>
<dbReference type="PIRSF" id="PIRSF029755">
    <property type="entry name" value="UCP029755"/>
    <property type="match status" value="1"/>
</dbReference>
<dbReference type="InterPro" id="IPR038021">
    <property type="entry name" value="Putative_hydro-lyase"/>
</dbReference>
<name>A0A078MGC1_9STAP</name>
<reference evidence="5 6" key="1">
    <citation type="submission" date="2014-07" db="EMBL/GenBank/DDBJ databases">
        <authorList>
            <person name="Urmite Genomes Urmite Genomes"/>
        </authorList>
    </citation>
    <scope>NUCLEOTIDE SEQUENCE [LARGE SCALE GENOMIC DNA]</scope>
    <source>
        <strain evidence="5 6">13MG44_air</strain>
    </source>
</reference>
<dbReference type="Pfam" id="PF07286">
    <property type="entry name" value="D-Glu_cyclase"/>
    <property type="match status" value="1"/>
</dbReference>
<organism evidence="5 6">
    <name type="scientific">Jeotgalicoccus saudimassiliensis</name>
    <dbReference type="NCBI Taxonomy" id="1461582"/>
    <lineage>
        <taxon>Bacteria</taxon>
        <taxon>Bacillati</taxon>
        <taxon>Bacillota</taxon>
        <taxon>Bacilli</taxon>
        <taxon>Bacillales</taxon>
        <taxon>Staphylococcaceae</taxon>
        <taxon>Jeotgalicoccus</taxon>
    </lineage>
</organism>